<gene>
    <name evidence="1" type="ORF">GCM10023185_07180</name>
</gene>
<protein>
    <recommendedName>
        <fullName evidence="3">DNA-binding protein</fullName>
    </recommendedName>
</protein>
<comment type="caution">
    <text evidence="1">The sequence shown here is derived from an EMBL/GenBank/DDBJ whole genome shotgun (WGS) entry which is preliminary data.</text>
</comment>
<evidence type="ECO:0000313" key="1">
    <source>
        <dbReference type="EMBL" id="GAA4349983.1"/>
    </source>
</evidence>
<dbReference type="RefSeq" id="WP_345233901.1">
    <property type="nucleotide sequence ID" value="NZ_BAABGZ010000010.1"/>
</dbReference>
<evidence type="ECO:0000313" key="2">
    <source>
        <dbReference type="Proteomes" id="UP001501153"/>
    </source>
</evidence>
<accession>A0ABP8I304</accession>
<dbReference type="Proteomes" id="UP001501153">
    <property type="component" value="Unassembled WGS sequence"/>
</dbReference>
<sequence length="92" mass="10374">MTTVMPFATPADIADLRREFLALQAFVQEFVSSQDDEVDTKTALKLTGIKSRTTLIMERERPGTLLKHAKHGRSTSYSRASCIAYKRAKRRG</sequence>
<organism evidence="1 2">
    <name type="scientific">Hymenobacter saemangeumensis</name>
    <dbReference type="NCBI Taxonomy" id="1084522"/>
    <lineage>
        <taxon>Bacteria</taxon>
        <taxon>Pseudomonadati</taxon>
        <taxon>Bacteroidota</taxon>
        <taxon>Cytophagia</taxon>
        <taxon>Cytophagales</taxon>
        <taxon>Hymenobacteraceae</taxon>
        <taxon>Hymenobacter</taxon>
    </lineage>
</organism>
<name>A0ABP8I304_9BACT</name>
<proteinExistence type="predicted"/>
<evidence type="ECO:0008006" key="3">
    <source>
        <dbReference type="Google" id="ProtNLM"/>
    </source>
</evidence>
<keyword evidence="2" id="KW-1185">Reference proteome</keyword>
<dbReference type="EMBL" id="BAABGZ010000010">
    <property type="protein sequence ID" value="GAA4349983.1"/>
    <property type="molecule type" value="Genomic_DNA"/>
</dbReference>
<reference evidence="2" key="1">
    <citation type="journal article" date="2019" name="Int. J. Syst. Evol. Microbiol.">
        <title>The Global Catalogue of Microorganisms (GCM) 10K type strain sequencing project: providing services to taxonomists for standard genome sequencing and annotation.</title>
        <authorList>
            <consortium name="The Broad Institute Genomics Platform"/>
            <consortium name="The Broad Institute Genome Sequencing Center for Infectious Disease"/>
            <person name="Wu L."/>
            <person name="Ma J."/>
        </authorList>
    </citation>
    <scope>NUCLEOTIDE SEQUENCE [LARGE SCALE GENOMIC DNA]</scope>
    <source>
        <strain evidence="2">JCM 17923</strain>
    </source>
</reference>